<accession>A0A4Y2DWK7</accession>
<dbReference type="PANTHER" id="PTHR47331">
    <property type="entry name" value="PHD-TYPE DOMAIN-CONTAINING PROTEIN"/>
    <property type="match status" value="1"/>
</dbReference>
<name>A0A4Y2DWK7_ARAVE</name>
<evidence type="ECO:0000313" key="1">
    <source>
        <dbReference type="EMBL" id="GBM19985.1"/>
    </source>
</evidence>
<dbReference type="AlphaFoldDB" id="A0A4Y2DWK7"/>
<proteinExistence type="predicted"/>
<sequence>MRLQVRLFLLMRTLKQLAIDERKRYPAAAAAVLESDLYMDDVLSGSDDLETAKNLQRELIDILSSGKMSLHKWCGNTAELAVNGESYPFSNPEETKTLGVVWKSKTDCFCFKVASEEFGVTKRLVLSTIARVFDPLEILGPVVSKAKIFFQKLWLLNLKWDDPLPAKEADEWLQFSSALQNVNDIEVDRYILLPKPDLIEIRGFSDASEAAYGADVYCKSRSRSGEVSIKLIASKSRVSPIKRLTIPKLELCSAVLLAKLVTRVISALKLDITNTFLWSDSMIVLCWLQKEPCYLKTLVANRVSEIQKLTNIAQGRHVSSHDNPADLISRGVDPDRLSESSLWWSGPEFLTHDSYPKRDIPSTVIIIQYDFSNELKNSNCSDSKCFSVFSDGVNNFAKVLIDLSNNYCKIIRILSYIYRFINNCKNKSERKKGPLESGELKVSELFVLKQVQNEHLVKDVNSLRKKGEVSKESQLRNLHPFLDSSGLVRVGGGLGNSELSTDRKYPILLPSKGRVTHLILQYYHRMNLHVGPQSLLFHVRQKYWPLW</sequence>
<evidence type="ECO:0008006" key="3">
    <source>
        <dbReference type="Google" id="ProtNLM"/>
    </source>
</evidence>
<evidence type="ECO:0000313" key="2">
    <source>
        <dbReference type="Proteomes" id="UP000499080"/>
    </source>
</evidence>
<dbReference type="OrthoDB" id="5876180at2759"/>
<dbReference type="Proteomes" id="UP000499080">
    <property type="component" value="Unassembled WGS sequence"/>
</dbReference>
<dbReference type="EMBL" id="BGPR01000435">
    <property type="protein sequence ID" value="GBM19985.1"/>
    <property type="molecule type" value="Genomic_DNA"/>
</dbReference>
<organism evidence="1 2">
    <name type="scientific">Araneus ventricosus</name>
    <name type="common">Orbweaver spider</name>
    <name type="synonym">Epeira ventricosa</name>
    <dbReference type="NCBI Taxonomy" id="182803"/>
    <lineage>
        <taxon>Eukaryota</taxon>
        <taxon>Metazoa</taxon>
        <taxon>Ecdysozoa</taxon>
        <taxon>Arthropoda</taxon>
        <taxon>Chelicerata</taxon>
        <taxon>Arachnida</taxon>
        <taxon>Araneae</taxon>
        <taxon>Araneomorphae</taxon>
        <taxon>Entelegynae</taxon>
        <taxon>Araneoidea</taxon>
        <taxon>Araneidae</taxon>
        <taxon>Araneus</taxon>
    </lineage>
</organism>
<reference evidence="1 2" key="1">
    <citation type="journal article" date="2019" name="Sci. Rep.">
        <title>Orb-weaving spider Araneus ventricosus genome elucidates the spidroin gene catalogue.</title>
        <authorList>
            <person name="Kono N."/>
            <person name="Nakamura H."/>
            <person name="Ohtoshi R."/>
            <person name="Moran D.A.P."/>
            <person name="Shinohara A."/>
            <person name="Yoshida Y."/>
            <person name="Fujiwara M."/>
            <person name="Mori M."/>
            <person name="Tomita M."/>
            <person name="Arakawa K."/>
        </authorList>
    </citation>
    <scope>NUCLEOTIDE SEQUENCE [LARGE SCALE GENOMIC DNA]</scope>
</reference>
<comment type="caution">
    <text evidence="1">The sequence shown here is derived from an EMBL/GenBank/DDBJ whole genome shotgun (WGS) entry which is preliminary data.</text>
</comment>
<gene>
    <name evidence="1" type="ORF">AVEN_77909_1</name>
</gene>
<protein>
    <recommendedName>
        <fullName evidence="3">Integrase zinc-binding domain-containing protein</fullName>
    </recommendedName>
</protein>
<dbReference type="Pfam" id="PF05380">
    <property type="entry name" value="Peptidase_A17"/>
    <property type="match status" value="1"/>
</dbReference>
<dbReference type="InterPro" id="IPR008042">
    <property type="entry name" value="Retrotrans_Pao"/>
</dbReference>
<keyword evidence="2" id="KW-1185">Reference proteome</keyword>